<feature type="region of interest" description="Disordered" evidence="1">
    <location>
        <begin position="45"/>
        <end position="77"/>
    </location>
</feature>
<dbReference type="CDD" id="cd18186">
    <property type="entry name" value="BTB_POZ_ZBTB_KLHL-like"/>
    <property type="match status" value="1"/>
</dbReference>
<proteinExistence type="predicted"/>
<keyword evidence="4" id="KW-1185">Reference proteome</keyword>
<feature type="compositionally biased region" description="Polar residues" evidence="1">
    <location>
        <begin position="616"/>
        <end position="639"/>
    </location>
</feature>
<organism evidence="3 4">
    <name type="scientific">Phaeosphaeria nodorum (strain SN15 / ATCC MYA-4574 / FGSC 10173)</name>
    <name type="common">Glume blotch fungus</name>
    <name type="synonym">Parastagonospora nodorum</name>
    <dbReference type="NCBI Taxonomy" id="321614"/>
    <lineage>
        <taxon>Eukaryota</taxon>
        <taxon>Fungi</taxon>
        <taxon>Dikarya</taxon>
        <taxon>Ascomycota</taxon>
        <taxon>Pezizomycotina</taxon>
        <taxon>Dothideomycetes</taxon>
        <taxon>Pleosporomycetidae</taxon>
        <taxon>Pleosporales</taxon>
        <taxon>Pleosporineae</taxon>
        <taxon>Phaeosphaeriaceae</taxon>
        <taxon>Parastagonospora</taxon>
    </lineage>
</organism>
<dbReference type="AlphaFoldDB" id="A0A7U2NPR5"/>
<feature type="compositionally biased region" description="Polar residues" evidence="1">
    <location>
        <begin position="560"/>
        <end position="573"/>
    </location>
</feature>
<name>A0A7U2NPR5_PHANO</name>
<dbReference type="Pfam" id="PF00651">
    <property type="entry name" value="BTB"/>
    <property type="match status" value="1"/>
</dbReference>
<dbReference type="SMART" id="SM00225">
    <property type="entry name" value="BTB"/>
    <property type="match status" value="1"/>
</dbReference>
<feature type="compositionally biased region" description="Polar residues" evidence="1">
    <location>
        <begin position="348"/>
        <end position="361"/>
    </location>
</feature>
<feature type="domain" description="BTB" evidence="2">
    <location>
        <begin position="121"/>
        <end position="189"/>
    </location>
</feature>
<dbReference type="PANTHER" id="PTHR47843">
    <property type="entry name" value="BTB DOMAIN-CONTAINING PROTEIN-RELATED"/>
    <property type="match status" value="1"/>
</dbReference>
<feature type="compositionally biased region" description="Pro residues" evidence="1">
    <location>
        <begin position="363"/>
        <end position="377"/>
    </location>
</feature>
<feature type="region of interest" description="Disordered" evidence="1">
    <location>
        <begin position="436"/>
        <end position="489"/>
    </location>
</feature>
<evidence type="ECO:0000313" key="3">
    <source>
        <dbReference type="EMBL" id="QRD05923.1"/>
    </source>
</evidence>
<gene>
    <name evidence="3" type="ORF">JI435_133550</name>
</gene>
<feature type="region of interest" description="Disordered" evidence="1">
    <location>
        <begin position="517"/>
        <end position="662"/>
    </location>
</feature>
<feature type="compositionally biased region" description="Polar residues" evidence="1">
    <location>
        <begin position="583"/>
        <end position="597"/>
    </location>
</feature>
<dbReference type="VEuPathDB" id="FungiDB:JI435_133550"/>
<feature type="compositionally biased region" description="Polar residues" evidence="1">
    <location>
        <begin position="400"/>
        <end position="410"/>
    </location>
</feature>
<dbReference type="InterPro" id="IPR000210">
    <property type="entry name" value="BTB/POZ_dom"/>
</dbReference>
<dbReference type="SUPFAM" id="SSF54695">
    <property type="entry name" value="POZ domain"/>
    <property type="match status" value="1"/>
</dbReference>
<sequence length="662" mass="73832">MWHDRIVYYRDFAYNRQRARMANGSIGDVPAATFAEYVDDPFLETPDSADASESSTIEQEEDLRDAPPTAPSQLGLAQKAESPARCLALRPGLAHRLYSHHLHVRAKAKLQRDRLLSGPMIDIYVGEAKRHWSLHRNLLCHHSEILETELEGDGNGSRRKDKLELYEYDPAGFELLVKWLYQGKLDDVSDMVDANQKYEYAVSCHKLYLLCDRLDMPQLKNVAMDQYRKGLNQAELVPDADEIDEIYRKSPVGSPFRKLMTRIAARQIMDPGNERDVETYRQCFDKSPDFAIELVKAIRSESGGMLFDDPTELKNPCDYHDHEDGPNCHVKGKGRVKHTRKTPAPLTAPSSTKSTHSTNSALPPHPLPPPPKTPRQLPPRQARLQDRASVGPLRRRLTSPAISTVGTSPETAMASLPPNLDAAKDREKWRKMPSLEHRKILDSTETQSHLVPGEPRRSLENRPKLASERRETIEEEEGEEQQTPSRRGLWEWARNGSARLDLIGRIPRPEWRGPVFIRNRDTVETQDDFSVPSSTATEPDNVTSPSFAQTKQSSDDLIATASSTGSPAWQQNVDGAGEACTPSKDSAISTPDTPTPQQRRKEQSPTSNGVHAADTPTKTPAASETPQSKTSKRISSPHSIPTYKIALAPNLLSSARGGTATT</sequence>
<reference evidence="4" key="1">
    <citation type="journal article" date="2021" name="BMC Genomics">
        <title>Chromosome-level genome assembly and manually-curated proteome of model necrotroph Parastagonospora nodorum Sn15 reveals a genome-wide trove of candidate effector homologs, and redundancy of virulence-related functions within an accessory chromosome.</title>
        <authorList>
            <person name="Bertazzoni S."/>
            <person name="Jones D.A.B."/>
            <person name="Phan H.T."/>
            <person name="Tan K.-C."/>
            <person name="Hane J.K."/>
        </authorList>
    </citation>
    <scope>NUCLEOTIDE SEQUENCE [LARGE SCALE GENOMIC DNA]</scope>
    <source>
        <strain evidence="4">SN15 / ATCC MYA-4574 / FGSC 10173)</strain>
    </source>
</reference>
<dbReference type="Gene3D" id="3.30.710.10">
    <property type="entry name" value="Potassium Channel Kv1.1, Chain A"/>
    <property type="match status" value="1"/>
</dbReference>
<evidence type="ECO:0000313" key="4">
    <source>
        <dbReference type="Proteomes" id="UP000663193"/>
    </source>
</evidence>
<feature type="region of interest" description="Disordered" evidence="1">
    <location>
        <begin position="326"/>
        <end position="421"/>
    </location>
</feature>
<dbReference type="PANTHER" id="PTHR47843:SF2">
    <property type="entry name" value="BTB DOMAIN-CONTAINING PROTEIN"/>
    <property type="match status" value="1"/>
</dbReference>
<accession>A0A7U2NPR5</accession>
<dbReference type="InterPro" id="IPR011333">
    <property type="entry name" value="SKP1/BTB/POZ_sf"/>
</dbReference>
<dbReference type="EMBL" id="CP069041">
    <property type="protein sequence ID" value="QRD05923.1"/>
    <property type="molecule type" value="Genomic_DNA"/>
</dbReference>
<feature type="compositionally biased region" description="Polar residues" evidence="1">
    <location>
        <begin position="531"/>
        <end position="552"/>
    </location>
</feature>
<dbReference type="OrthoDB" id="194443at2759"/>
<dbReference type="PROSITE" id="PS50097">
    <property type="entry name" value="BTB"/>
    <property type="match status" value="1"/>
</dbReference>
<feature type="compositionally biased region" description="Basic and acidic residues" evidence="1">
    <location>
        <begin position="454"/>
        <end position="472"/>
    </location>
</feature>
<dbReference type="Proteomes" id="UP000663193">
    <property type="component" value="Chromosome 19"/>
</dbReference>
<evidence type="ECO:0000256" key="1">
    <source>
        <dbReference type="SAM" id="MobiDB-lite"/>
    </source>
</evidence>
<feature type="compositionally biased region" description="Basic residues" evidence="1">
    <location>
        <begin position="330"/>
        <end position="341"/>
    </location>
</feature>
<evidence type="ECO:0000259" key="2">
    <source>
        <dbReference type="PROSITE" id="PS50097"/>
    </source>
</evidence>
<protein>
    <recommendedName>
        <fullName evidence="2">BTB domain-containing protein</fullName>
    </recommendedName>
</protein>